<dbReference type="PRINTS" id="PR01021">
    <property type="entry name" value="OMPADOMAIN"/>
</dbReference>
<dbReference type="CDD" id="cd07185">
    <property type="entry name" value="OmpA_C-like"/>
    <property type="match status" value="1"/>
</dbReference>
<evidence type="ECO:0000256" key="4">
    <source>
        <dbReference type="PROSITE-ProRule" id="PRU00473"/>
    </source>
</evidence>
<accession>A0ABW5KV88</accession>
<evidence type="ECO:0000313" key="6">
    <source>
        <dbReference type="EMBL" id="MFD2551472.1"/>
    </source>
</evidence>
<organism evidence="6 7">
    <name type="scientific">Bizionia sediminis</name>
    <dbReference type="NCBI Taxonomy" id="1737064"/>
    <lineage>
        <taxon>Bacteria</taxon>
        <taxon>Pseudomonadati</taxon>
        <taxon>Bacteroidota</taxon>
        <taxon>Flavobacteriia</taxon>
        <taxon>Flavobacteriales</taxon>
        <taxon>Flavobacteriaceae</taxon>
        <taxon>Bizionia</taxon>
    </lineage>
</organism>
<dbReference type="SUPFAM" id="SSF48452">
    <property type="entry name" value="TPR-like"/>
    <property type="match status" value="1"/>
</dbReference>
<protein>
    <submittedName>
        <fullName evidence="6">OmpA family protein</fullName>
    </submittedName>
</protein>
<keyword evidence="3" id="KW-0998">Cell outer membrane</keyword>
<name>A0ABW5KV88_9FLAO</name>
<keyword evidence="2 4" id="KW-0472">Membrane</keyword>
<evidence type="ECO:0000256" key="2">
    <source>
        <dbReference type="ARBA" id="ARBA00023136"/>
    </source>
</evidence>
<evidence type="ECO:0000259" key="5">
    <source>
        <dbReference type="PROSITE" id="PS51123"/>
    </source>
</evidence>
<reference evidence="7" key="1">
    <citation type="journal article" date="2019" name="Int. J. Syst. Evol. Microbiol.">
        <title>The Global Catalogue of Microorganisms (GCM) 10K type strain sequencing project: providing services to taxonomists for standard genome sequencing and annotation.</title>
        <authorList>
            <consortium name="The Broad Institute Genomics Platform"/>
            <consortium name="The Broad Institute Genome Sequencing Center for Infectious Disease"/>
            <person name="Wu L."/>
            <person name="Ma J."/>
        </authorList>
    </citation>
    <scope>NUCLEOTIDE SEQUENCE [LARGE SCALE GENOMIC DNA]</scope>
    <source>
        <strain evidence="7">KCTC 42587</strain>
    </source>
</reference>
<dbReference type="InterPro" id="IPR036737">
    <property type="entry name" value="OmpA-like_sf"/>
</dbReference>
<sequence>MKNLFTALSIILVITGGFSQNEKSEQADKLFQSYQYVDAIDAYLKLVKNNEADTYVYNQLADSYYYVFNMDEAVKWYAKAIKNTQNAETYYRYAQALRTQGAYEEANKQMAVFAQQNPTDPRAIAYLENPNNTPKLADSSKLFEVTETTVNSPNQTDFGPVLSNTNILYFTSTRNTRKKEDQWTNTPYLDMYQSQRDANGQWSEPEPVNALNTPYHDGPLTISEDGTVMIFSRDGHSEKSFKKLENKNIKLAQQGLYKATLVNGKWTNIEALPFNSNDYSVTHPSLSSDGKTLYFASNMPGGLGDTDIWKVSINGNNYGEPINLGKQVNTAGKEGFPFISNNHILYFASSGRAGYGGLDVFKTDLNTTEKAVNLGTGINTEKDDFSFSFNTKYHVGFLASNRSGVDNIYMATPICQFKTIVMVTDATTNQPIKGAVVSVLDRQQNTIAKQKTKAKGEIDFDVTCNPDYIINVAKAKYNTASVQVGTPENNKTVVQVALMPISTLITDTEVKLNNIFFEFDKSNITQQGALELNKLVAVMKDYPDMQILIRSHTDSKGNADYNLKLSDRRAQATMQYVISKGINKDRLAAVGLGSSEPKVNCAPNCTDVEDAQNRRSEFLIVKK</sequence>
<dbReference type="InterPro" id="IPR006664">
    <property type="entry name" value="OMP_bac"/>
</dbReference>
<dbReference type="Pfam" id="PF07676">
    <property type="entry name" value="PD40"/>
    <property type="match status" value="1"/>
</dbReference>
<dbReference type="Gene3D" id="1.25.40.10">
    <property type="entry name" value="Tetratricopeptide repeat domain"/>
    <property type="match status" value="1"/>
</dbReference>
<dbReference type="PROSITE" id="PS51123">
    <property type="entry name" value="OMPA_2"/>
    <property type="match status" value="1"/>
</dbReference>
<dbReference type="SUPFAM" id="SSF103088">
    <property type="entry name" value="OmpA-like"/>
    <property type="match status" value="1"/>
</dbReference>
<dbReference type="Gene3D" id="3.30.1330.60">
    <property type="entry name" value="OmpA-like domain"/>
    <property type="match status" value="1"/>
</dbReference>
<dbReference type="InterPro" id="IPR011990">
    <property type="entry name" value="TPR-like_helical_dom_sf"/>
</dbReference>
<gene>
    <name evidence="6" type="ORF">ACFSQP_06550</name>
</gene>
<dbReference type="InterPro" id="IPR006665">
    <property type="entry name" value="OmpA-like"/>
</dbReference>
<comment type="caution">
    <text evidence="6">The sequence shown here is derived from an EMBL/GenBank/DDBJ whole genome shotgun (WGS) entry which is preliminary data.</text>
</comment>
<evidence type="ECO:0000256" key="1">
    <source>
        <dbReference type="ARBA" id="ARBA00004442"/>
    </source>
</evidence>
<proteinExistence type="predicted"/>
<dbReference type="InterPro" id="IPR011042">
    <property type="entry name" value="6-blade_b-propeller_TolB-like"/>
</dbReference>
<dbReference type="Gene3D" id="2.120.10.30">
    <property type="entry name" value="TolB, C-terminal domain"/>
    <property type="match status" value="1"/>
</dbReference>
<dbReference type="Gene3D" id="2.60.40.1120">
    <property type="entry name" value="Carboxypeptidase-like, regulatory domain"/>
    <property type="match status" value="1"/>
</dbReference>
<evidence type="ECO:0000313" key="7">
    <source>
        <dbReference type="Proteomes" id="UP001597472"/>
    </source>
</evidence>
<dbReference type="EMBL" id="JBHULS010000002">
    <property type="protein sequence ID" value="MFD2551472.1"/>
    <property type="molecule type" value="Genomic_DNA"/>
</dbReference>
<dbReference type="PANTHER" id="PTHR30329">
    <property type="entry name" value="STATOR ELEMENT OF FLAGELLAR MOTOR COMPLEX"/>
    <property type="match status" value="1"/>
</dbReference>
<keyword evidence="7" id="KW-1185">Reference proteome</keyword>
<dbReference type="SUPFAM" id="SSF49464">
    <property type="entry name" value="Carboxypeptidase regulatory domain-like"/>
    <property type="match status" value="1"/>
</dbReference>
<comment type="subcellular location">
    <subcellularLocation>
        <location evidence="1">Cell outer membrane</location>
    </subcellularLocation>
</comment>
<dbReference type="Proteomes" id="UP001597472">
    <property type="component" value="Unassembled WGS sequence"/>
</dbReference>
<dbReference type="InterPro" id="IPR050330">
    <property type="entry name" value="Bact_OuterMem_StrucFunc"/>
</dbReference>
<dbReference type="Pfam" id="PF00691">
    <property type="entry name" value="OmpA"/>
    <property type="match status" value="1"/>
</dbReference>
<dbReference type="PANTHER" id="PTHR30329:SF21">
    <property type="entry name" value="LIPOPROTEIN YIAD-RELATED"/>
    <property type="match status" value="1"/>
</dbReference>
<dbReference type="SUPFAM" id="SSF82171">
    <property type="entry name" value="DPP6 N-terminal domain-like"/>
    <property type="match status" value="1"/>
</dbReference>
<feature type="domain" description="OmpA-like" evidence="5">
    <location>
        <begin position="505"/>
        <end position="623"/>
    </location>
</feature>
<dbReference type="InterPro" id="IPR011659">
    <property type="entry name" value="WD40"/>
</dbReference>
<evidence type="ECO:0000256" key="3">
    <source>
        <dbReference type="ARBA" id="ARBA00023237"/>
    </source>
</evidence>
<dbReference type="RefSeq" id="WP_376892610.1">
    <property type="nucleotide sequence ID" value="NZ_JBHULS010000002.1"/>
</dbReference>
<dbReference type="InterPro" id="IPR008969">
    <property type="entry name" value="CarboxyPept-like_regulatory"/>
</dbReference>